<name>A0ABP6Y5K6_9FLAO</name>
<gene>
    <name evidence="2" type="ORF">GCM10022395_27210</name>
</gene>
<evidence type="ECO:0000313" key="3">
    <source>
        <dbReference type="Proteomes" id="UP001500954"/>
    </source>
</evidence>
<keyword evidence="1" id="KW-0472">Membrane</keyword>
<accession>A0ABP6Y5K6</accession>
<feature type="transmembrane region" description="Helical" evidence="1">
    <location>
        <begin position="76"/>
        <end position="98"/>
    </location>
</feature>
<dbReference type="RefSeq" id="WP_345006851.1">
    <property type="nucleotide sequence ID" value="NZ_BAABCY010000076.1"/>
</dbReference>
<feature type="transmembrane region" description="Helical" evidence="1">
    <location>
        <begin position="147"/>
        <end position="169"/>
    </location>
</feature>
<evidence type="ECO:0000313" key="2">
    <source>
        <dbReference type="EMBL" id="GAA3576928.1"/>
    </source>
</evidence>
<sequence>MEKTLKSIASNYGLYLGALLALLTVIAYAVNLNLFVNFWFGLSIYLLIIVIGIIAVAKVKQNFNGYATFKDAFTAYFITILIGLSISTAVSFVLFNFIDTEAAVVLKEKSIDKMVSVYENNNLPQDKLAEIVEKMESEDLYSLKNNLTALAINYLLPLSIIGLLVAAAMKKTNPNS</sequence>
<keyword evidence="1" id="KW-1133">Transmembrane helix</keyword>
<dbReference type="Pfam" id="PF13858">
    <property type="entry name" value="DUF4199"/>
    <property type="match status" value="1"/>
</dbReference>
<dbReference type="EMBL" id="BAABCY010000076">
    <property type="protein sequence ID" value="GAA3576928.1"/>
    <property type="molecule type" value="Genomic_DNA"/>
</dbReference>
<evidence type="ECO:0000256" key="1">
    <source>
        <dbReference type="SAM" id="Phobius"/>
    </source>
</evidence>
<reference evidence="3" key="1">
    <citation type="journal article" date="2019" name="Int. J. Syst. Evol. Microbiol.">
        <title>The Global Catalogue of Microorganisms (GCM) 10K type strain sequencing project: providing services to taxonomists for standard genome sequencing and annotation.</title>
        <authorList>
            <consortium name="The Broad Institute Genomics Platform"/>
            <consortium name="The Broad Institute Genome Sequencing Center for Infectious Disease"/>
            <person name="Wu L."/>
            <person name="Ma J."/>
        </authorList>
    </citation>
    <scope>NUCLEOTIDE SEQUENCE [LARGE SCALE GENOMIC DNA]</scope>
    <source>
        <strain evidence="3">JCM 17111</strain>
    </source>
</reference>
<keyword evidence="3" id="KW-1185">Reference proteome</keyword>
<dbReference type="InterPro" id="IPR025250">
    <property type="entry name" value="DUF4199"/>
</dbReference>
<comment type="caution">
    <text evidence="2">The sequence shown here is derived from an EMBL/GenBank/DDBJ whole genome shotgun (WGS) entry which is preliminary data.</text>
</comment>
<feature type="transmembrane region" description="Helical" evidence="1">
    <location>
        <begin position="36"/>
        <end position="56"/>
    </location>
</feature>
<proteinExistence type="predicted"/>
<organism evidence="2 3">
    <name type="scientific">Snuella lapsa</name>
    <dbReference type="NCBI Taxonomy" id="870481"/>
    <lineage>
        <taxon>Bacteria</taxon>
        <taxon>Pseudomonadati</taxon>
        <taxon>Bacteroidota</taxon>
        <taxon>Flavobacteriia</taxon>
        <taxon>Flavobacteriales</taxon>
        <taxon>Flavobacteriaceae</taxon>
        <taxon>Snuella</taxon>
    </lineage>
</organism>
<keyword evidence="1" id="KW-0812">Transmembrane</keyword>
<feature type="transmembrane region" description="Helical" evidence="1">
    <location>
        <begin position="12"/>
        <end position="30"/>
    </location>
</feature>
<protein>
    <submittedName>
        <fullName evidence="2">DUF4199 domain-containing protein</fullName>
    </submittedName>
</protein>
<dbReference type="Proteomes" id="UP001500954">
    <property type="component" value="Unassembled WGS sequence"/>
</dbReference>